<evidence type="ECO:0000313" key="2">
    <source>
        <dbReference type="Proteomes" id="UP000282832"/>
    </source>
</evidence>
<gene>
    <name evidence="1" type="ORF">EOJ36_11285</name>
</gene>
<accession>A0A437PMB2</accession>
<dbReference type="EMBL" id="SACY01000006">
    <property type="protein sequence ID" value="RVU23309.1"/>
    <property type="molecule type" value="Genomic_DNA"/>
</dbReference>
<sequence>MKLLVLFYYFFLHPFHTSVTEMTYNGKEKSWEIAIKLFQDDLETALSVYSKRNFKVSADKEVEKVLESYVRKHFGFSVNKSLQTPYRFLGFEPQNDAIWVYLEVPTTQDLSGVFLENSLLVESFDDQTNLIQVAKGEQKKSFLFQKGKTIQQISW</sequence>
<proteinExistence type="predicted"/>
<organism evidence="1 2">
    <name type="scientific">Sandaracinomonas limnophila</name>
    <dbReference type="NCBI Taxonomy" id="1862386"/>
    <lineage>
        <taxon>Bacteria</taxon>
        <taxon>Pseudomonadati</taxon>
        <taxon>Bacteroidota</taxon>
        <taxon>Cytophagia</taxon>
        <taxon>Cytophagales</taxon>
        <taxon>Flectobacillaceae</taxon>
        <taxon>Sandaracinomonas</taxon>
    </lineage>
</organism>
<protein>
    <submittedName>
        <fullName evidence="1">Uncharacterized protein</fullName>
    </submittedName>
</protein>
<dbReference type="RefSeq" id="WP_127805440.1">
    <property type="nucleotide sequence ID" value="NZ_SACY01000006.1"/>
</dbReference>
<dbReference type="Proteomes" id="UP000282832">
    <property type="component" value="Unassembled WGS sequence"/>
</dbReference>
<dbReference type="OrthoDB" id="5735516at2"/>
<dbReference type="Pfam" id="PF20420">
    <property type="entry name" value="DUF6702"/>
    <property type="match status" value="1"/>
</dbReference>
<evidence type="ECO:0000313" key="1">
    <source>
        <dbReference type="EMBL" id="RVU23309.1"/>
    </source>
</evidence>
<comment type="caution">
    <text evidence="1">The sequence shown here is derived from an EMBL/GenBank/DDBJ whole genome shotgun (WGS) entry which is preliminary data.</text>
</comment>
<dbReference type="InterPro" id="IPR046525">
    <property type="entry name" value="DUF6702"/>
</dbReference>
<reference evidence="1 2" key="1">
    <citation type="submission" date="2019-01" db="EMBL/GenBank/DDBJ databases">
        <authorList>
            <person name="Chen W.-M."/>
        </authorList>
    </citation>
    <scope>NUCLEOTIDE SEQUENCE [LARGE SCALE GENOMIC DNA]</scope>
    <source>
        <strain evidence="1 2">FSY-15</strain>
    </source>
</reference>
<name>A0A437PMB2_9BACT</name>
<dbReference type="AlphaFoldDB" id="A0A437PMB2"/>
<keyword evidence="2" id="KW-1185">Reference proteome</keyword>